<dbReference type="PIRSF" id="PIRSF036915">
    <property type="entry name" value="Trnald_Bac_Plnt"/>
    <property type="match status" value="1"/>
</dbReference>
<evidence type="ECO:0000256" key="12">
    <source>
        <dbReference type="HAMAP-Rule" id="MF_00493"/>
    </source>
</evidence>
<dbReference type="PANTHER" id="PTHR10683:SF31">
    <property type="entry name" value="TRANSALDOLASE"/>
    <property type="match status" value="1"/>
</dbReference>
<evidence type="ECO:0000256" key="9">
    <source>
        <dbReference type="ARBA" id="ARBA00023126"/>
    </source>
</evidence>
<dbReference type="GO" id="GO:0006098">
    <property type="term" value="P:pentose-phosphate shunt"/>
    <property type="evidence" value="ECO:0007669"/>
    <property type="project" value="UniProtKB-UniRule"/>
</dbReference>
<organism evidence="14 15">
    <name type="scientific">Corynebacterium pseudokroppenstedtii</name>
    <dbReference type="NCBI Taxonomy" id="2804917"/>
    <lineage>
        <taxon>Bacteria</taxon>
        <taxon>Bacillati</taxon>
        <taxon>Actinomycetota</taxon>
        <taxon>Actinomycetes</taxon>
        <taxon>Mycobacteriales</taxon>
        <taxon>Corynebacteriaceae</taxon>
        <taxon>Corynebacterium</taxon>
    </lineage>
</organism>
<dbReference type="EMBL" id="CP137757">
    <property type="protein sequence ID" value="WPF25905.1"/>
    <property type="molecule type" value="Genomic_DNA"/>
</dbReference>
<dbReference type="InterPro" id="IPR013785">
    <property type="entry name" value="Aldolase_TIM"/>
</dbReference>
<accession>A0AAU0Q261</accession>
<dbReference type="CDD" id="cd00955">
    <property type="entry name" value="Transaldolase_like"/>
    <property type="match status" value="1"/>
</dbReference>
<proteinExistence type="inferred from homology"/>
<dbReference type="InterPro" id="IPR001585">
    <property type="entry name" value="TAL/FSA"/>
</dbReference>
<feature type="active site" description="Schiff-base intermediate with substrate" evidence="12">
    <location>
        <position position="164"/>
    </location>
</feature>
<comment type="function">
    <text evidence="1 12">Transaldolase is important for the balance of metabolites in the pentose-phosphate pathway.</text>
</comment>
<evidence type="ECO:0000256" key="11">
    <source>
        <dbReference type="ARBA" id="ARBA00048810"/>
    </source>
</evidence>
<dbReference type="AlphaFoldDB" id="A0AAU0Q261"/>
<evidence type="ECO:0000256" key="3">
    <source>
        <dbReference type="ARBA" id="ARBA00004857"/>
    </source>
</evidence>
<evidence type="ECO:0000313" key="14">
    <source>
        <dbReference type="EMBL" id="WPF25905.1"/>
    </source>
</evidence>
<dbReference type="PROSITE" id="PS01054">
    <property type="entry name" value="TRANSALDOLASE_1"/>
    <property type="match status" value="1"/>
</dbReference>
<dbReference type="Pfam" id="PF00923">
    <property type="entry name" value="TAL_FSA"/>
    <property type="match status" value="1"/>
</dbReference>
<dbReference type="EC" id="2.2.1.2" evidence="5 12"/>
<dbReference type="InterPro" id="IPR018225">
    <property type="entry name" value="Transaldolase_AS"/>
</dbReference>
<reference evidence="14 15" key="1">
    <citation type="submission" date="2023-10" db="EMBL/GenBank/DDBJ databases">
        <title>complete genome sequence of Corynebacterium pseudokroppenstedtii P15-C1.</title>
        <authorList>
            <person name="Bruggemann H."/>
            <person name="Poehlein A."/>
        </authorList>
    </citation>
    <scope>NUCLEOTIDE SEQUENCE [LARGE SCALE GENOMIC DNA]</scope>
    <source>
        <strain evidence="14 15">P15_C1</strain>
    </source>
</reference>
<dbReference type="Gene3D" id="3.20.20.70">
    <property type="entry name" value="Aldolase class I"/>
    <property type="match status" value="1"/>
</dbReference>
<dbReference type="SUPFAM" id="SSF51569">
    <property type="entry name" value="Aldolase"/>
    <property type="match status" value="1"/>
</dbReference>
<comment type="catalytic activity">
    <reaction evidence="11 12">
        <text>D-sedoheptulose 7-phosphate + D-glyceraldehyde 3-phosphate = D-erythrose 4-phosphate + beta-D-fructose 6-phosphate</text>
        <dbReference type="Rhea" id="RHEA:17053"/>
        <dbReference type="ChEBI" id="CHEBI:16897"/>
        <dbReference type="ChEBI" id="CHEBI:57483"/>
        <dbReference type="ChEBI" id="CHEBI:57634"/>
        <dbReference type="ChEBI" id="CHEBI:59776"/>
        <dbReference type="EC" id="2.2.1.2"/>
    </reaction>
</comment>
<feature type="region of interest" description="Disordered" evidence="13">
    <location>
        <begin position="1"/>
        <end position="22"/>
    </location>
</feature>
<keyword evidence="9 12" id="KW-0570">Pentose shunt</keyword>
<gene>
    <name evidence="12 14" type="primary">tal</name>
    <name evidence="14" type="ORF">Q0N40_05125</name>
</gene>
<keyword evidence="10 12" id="KW-0704">Schiff base</keyword>
<evidence type="ECO:0000256" key="2">
    <source>
        <dbReference type="ARBA" id="ARBA00004496"/>
    </source>
</evidence>
<evidence type="ECO:0000256" key="10">
    <source>
        <dbReference type="ARBA" id="ARBA00023270"/>
    </source>
</evidence>
<evidence type="ECO:0000313" key="15">
    <source>
        <dbReference type="Proteomes" id="UP001174314"/>
    </source>
</evidence>
<evidence type="ECO:0000256" key="6">
    <source>
        <dbReference type="ARBA" id="ARBA00018292"/>
    </source>
</evidence>
<name>A0AAU0Q261_9CORY</name>
<evidence type="ECO:0000256" key="5">
    <source>
        <dbReference type="ARBA" id="ARBA00013151"/>
    </source>
</evidence>
<evidence type="ECO:0000256" key="1">
    <source>
        <dbReference type="ARBA" id="ARBA00003518"/>
    </source>
</evidence>
<dbReference type="Proteomes" id="UP001174314">
    <property type="component" value="Chromosome"/>
</dbReference>
<keyword evidence="15" id="KW-1185">Reference proteome</keyword>
<dbReference type="HAMAP" id="MF_00493">
    <property type="entry name" value="Transaldolase_2"/>
    <property type="match status" value="1"/>
</dbReference>
<dbReference type="PANTHER" id="PTHR10683">
    <property type="entry name" value="TRANSALDOLASE"/>
    <property type="match status" value="1"/>
</dbReference>
<dbReference type="InterPro" id="IPR004732">
    <property type="entry name" value="Transaldolase_2"/>
</dbReference>
<comment type="subcellular location">
    <subcellularLocation>
        <location evidence="2 12">Cytoplasm</location>
    </subcellularLocation>
</comment>
<comment type="pathway">
    <text evidence="3 12">Carbohydrate degradation; pentose phosphate pathway; D-glyceraldehyde 3-phosphate and beta-D-fructose 6-phosphate from D-ribose 5-phosphate and D-xylulose 5-phosphate (non-oxidative stage): step 2/3.</text>
</comment>
<dbReference type="GO" id="GO:0005975">
    <property type="term" value="P:carbohydrate metabolic process"/>
    <property type="evidence" value="ECO:0007669"/>
    <property type="project" value="InterPro"/>
</dbReference>
<evidence type="ECO:0000256" key="13">
    <source>
        <dbReference type="SAM" id="MobiDB-lite"/>
    </source>
</evidence>
<evidence type="ECO:0000256" key="7">
    <source>
        <dbReference type="ARBA" id="ARBA00022490"/>
    </source>
</evidence>
<protein>
    <recommendedName>
        <fullName evidence="6 12">Transaldolase</fullName>
        <ecNumber evidence="5 12">2.2.1.2</ecNumber>
    </recommendedName>
</protein>
<evidence type="ECO:0000256" key="8">
    <source>
        <dbReference type="ARBA" id="ARBA00022679"/>
    </source>
</evidence>
<keyword evidence="8 12" id="KW-0808">Transferase</keyword>
<dbReference type="GO" id="GO:0005737">
    <property type="term" value="C:cytoplasm"/>
    <property type="evidence" value="ECO:0007669"/>
    <property type="project" value="UniProtKB-SubCell"/>
</dbReference>
<dbReference type="NCBIfam" id="TIGR00876">
    <property type="entry name" value="tal_mycobact"/>
    <property type="match status" value="1"/>
</dbReference>
<comment type="similarity">
    <text evidence="4 12">Belongs to the transaldolase family. Type 2 subfamily.</text>
</comment>
<dbReference type="GO" id="GO:0004801">
    <property type="term" value="F:transaldolase activity"/>
    <property type="evidence" value="ECO:0007669"/>
    <property type="project" value="UniProtKB-UniRule"/>
</dbReference>
<evidence type="ECO:0000256" key="4">
    <source>
        <dbReference type="ARBA" id="ARBA00008426"/>
    </source>
</evidence>
<sequence length="411" mass="43690">MTSDNAPHVLGGDSSFPSEYLPSSANENVRQLADAGTSVWLDDLSRDRLNSGNLNELIADAGIVGVTTNPAIFSKAMTVGTAYDDQLATLSSQGRSASEAVFDMAIDDVRDACEAFKDVYEASQGQDGRVSIEVDPRYAHDPEKTVAQAKELWDRVGKPNVMIKIPATKQALPAITDTIAAGISVNVTLIFSVERYKEVIKAFIDGLERAQSAGEDLSSIHSVASFFVSRVDGAVDHKLADIAPTASGDVETLKGMAGIHNAQLAYEAFRRVFGGDDVETSAAANNNDLSSEAERWQKLAGAGANVQRPLWASTSVKNPDYTPTLYVTELAGACTVNTMPEGTLDALQSDGGVHGDALTGTGDDARAYFDDLESLGIDFADVVNVLEDDGVAKFVDSWNELIANIDSRLSS</sequence>
<keyword evidence="7 12" id="KW-0963">Cytoplasm</keyword>
<dbReference type="KEGG" id="cpsk:Q0N40_05125"/>